<dbReference type="EMBL" id="LJZO01000039">
    <property type="protein sequence ID" value="ROV92088.1"/>
    <property type="molecule type" value="Genomic_DNA"/>
</dbReference>
<keyword evidence="3" id="KW-1185">Reference proteome</keyword>
<gene>
    <name evidence="2" type="ORF">VSDG_07512</name>
</gene>
<feature type="compositionally biased region" description="Basic and acidic residues" evidence="1">
    <location>
        <begin position="26"/>
        <end position="35"/>
    </location>
</feature>
<reference evidence="2 3" key="1">
    <citation type="submission" date="2015-09" db="EMBL/GenBank/DDBJ databases">
        <title>Host preference determinants of Valsa canker pathogens revealed by comparative genomics.</title>
        <authorList>
            <person name="Yin Z."/>
            <person name="Huang L."/>
        </authorList>
    </citation>
    <scope>NUCLEOTIDE SEQUENCE [LARGE SCALE GENOMIC DNA]</scope>
    <source>
        <strain evidence="2 3">YSFL</strain>
    </source>
</reference>
<feature type="region of interest" description="Disordered" evidence="1">
    <location>
        <begin position="14"/>
        <end position="35"/>
    </location>
</feature>
<feature type="region of interest" description="Disordered" evidence="1">
    <location>
        <begin position="297"/>
        <end position="325"/>
    </location>
</feature>
<dbReference type="OrthoDB" id="5231302at2759"/>
<dbReference type="AlphaFoldDB" id="A0A423VM47"/>
<protein>
    <submittedName>
        <fullName evidence="2">Uncharacterized protein</fullName>
    </submittedName>
</protein>
<feature type="compositionally biased region" description="Basic and acidic residues" evidence="1">
    <location>
        <begin position="300"/>
        <end position="309"/>
    </location>
</feature>
<evidence type="ECO:0000313" key="3">
    <source>
        <dbReference type="Proteomes" id="UP000284375"/>
    </source>
</evidence>
<evidence type="ECO:0000313" key="2">
    <source>
        <dbReference type="EMBL" id="ROV92088.1"/>
    </source>
</evidence>
<proteinExistence type="predicted"/>
<evidence type="ECO:0000256" key="1">
    <source>
        <dbReference type="SAM" id="MobiDB-lite"/>
    </source>
</evidence>
<name>A0A423VM47_CYTCH</name>
<organism evidence="2 3">
    <name type="scientific">Cytospora chrysosperma</name>
    <name type="common">Cytospora canker fungus</name>
    <name type="synonym">Sphaeria chrysosperma</name>
    <dbReference type="NCBI Taxonomy" id="252740"/>
    <lineage>
        <taxon>Eukaryota</taxon>
        <taxon>Fungi</taxon>
        <taxon>Dikarya</taxon>
        <taxon>Ascomycota</taxon>
        <taxon>Pezizomycotina</taxon>
        <taxon>Sordariomycetes</taxon>
        <taxon>Sordariomycetidae</taxon>
        <taxon>Diaporthales</taxon>
        <taxon>Cytosporaceae</taxon>
        <taxon>Cytospora</taxon>
    </lineage>
</organism>
<feature type="region of interest" description="Disordered" evidence="1">
    <location>
        <begin position="54"/>
        <end position="80"/>
    </location>
</feature>
<comment type="caution">
    <text evidence="2">The sequence shown here is derived from an EMBL/GenBank/DDBJ whole genome shotgun (WGS) entry which is preliminary data.</text>
</comment>
<dbReference type="STRING" id="252740.A0A423VM47"/>
<accession>A0A423VM47</accession>
<sequence>MAALNMLHFTLKSRPYEDPDLGLDSARSDDNRSIEVPEKGWSFDDFADAIVKEAKTSTPGGLEAENPTEPSSPEPSKPAHRVSAFPSVNFLLMTLLKRTLSYGLVPEVTAKPTSVGPNDEEPSWKVTITLDELGISASGHGSGRLLAEVAASIQFDLMLNSPETRAKLQTLPRAEVNPQNAINTILAYCRMMSIPTDDLRKEVTRTASGAYESCWFSGERQLGKPVVSAIKDIAQGMNPLILAHNIVNGDSHLWPAGLENPFQAKIVVGDVGIKKLQALIEAAGKYCLTTPSPGAYHRNNHNDANHGEDGSASQNTGDRRPRDLDSLLAGLPFPPSTRRLLLLGASIRCMEPAIVLAALGTQDIYRQLAHGETYQPNDWMDPYIKNTLYGDHSEFVLLFQRLRKHGQKDSEFKDDEEAARAFANFDASRIRSINAAAKDIERVLISAGLARYPEGDSNIQLPGSELEVRAQPYGGRLNLNYTKMQQVRHLMAYGFGHNIAQYGYGTLVPGAHPELRVRSQKVHIGSPLRTSLNTRQLNQILQHGPLVVLSGTSEHPEGRGLAAQYSSPISTWQAALFGEDLSLTGETAVPPTPGAAQLVLNGWLPILVKSRAQRASDGHVRDMILEARKALHRAMRKAMLDYIKYSFTSTEFYHLLKQLPIEASMGLRKKRTVKGEKKDTVEG</sequence>
<dbReference type="Proteomes" id="UP000284375">
    <property type="component" value="Unassembled WGS sequence"/>
</dbReference>